<organism evidence="2 3">
    <name type="scientific">Pristionchus mayeri</name>
    <dbReference type="NCBI Taxonomy" id="1317129"/>
    <lineage>
        <taxon>Eukaryota</taxon>
        <taxon>Metazoa</taxon>
        <taxon>Ecdysozoa</taxon>
        <taxon>Nematoda</taxon>
        <taxon>Chromadorea</taxon>
        <taxon>Rhabditida</taxon>
        <taxon>Rhabditina</taxon>
        <taxon>Diplogasteromorpha</taxon>
        <taxon>Diplogasteroidea</taxon>
        <taxon>Neodiplogasteridae</taxon>
        <taxon>Pristionchus</taxon>
    </lineage>
</organism>
<evidence type="ECO:0000256" key="1">
    <source>
        <dbReference type="SAM" id="Phobius"/>
    </source>
</evidence>
<evidence type="ECO:0000313" key="2">
    <source>
        <dbReference type="EMBL" id="GMR57528.1"/>
    </source>
</evidence>
<evidence type="ECO:0000313" key="3">
    <source>
        <dbReference type="Proteomes" id="UP001328107"/>
    </source>
</evidence>
<feature type="transmembrane region" description="Helical" evidence="1">
    <location>
        <begin position="7"/>
        <end position="29"/>
    </location>
</feature>
<feature type="non-terminal residue" evidence="2">
    <location>
        <position position="98"/>
    </location>
</feature>
<keyword evidence="1" id="KW-0472">Membrane</keyword>
<name>A0AAN5D686_9BILA</name>
<dbReference type="PANTHER" id="PTHR31552">
    <property type="entry name" value="SERPENTINE RECEPTOR CLASS GAMMA"/>
    <property type="match status" value="1"/>
</dbReference>
<comment type="caution">
    <text evidence="2">The sequence shown here is derived from an EMBL/GenBank/DDBJ whole genome shotgun (WGS) entry which is preliminary data.</text>
</comment>
<proteinExistence type="predicted"/>
<sequence length="98" mass="11343">QEMPFFFVSLCIFIAQFLNLIIMVLLTIYQFSPFESAQLGGFTFVIMNWTSTTFSIGPVYYTILLPGPIKRYYRSKLSNIRISFEFSSASNSREIRVS</sequence>
<dbReference type="Proteomes" id="UP001328107">
    <property type="component" value="Unassembled WGS sequence"/>
</dbReference>
<keyword evidence="3" id="KW-1185">Reference proteome</keyword>
<feature type="non-terminal residue" evidence="2">
    <location>
        <position position="1"/>
    </location>
</feature>
<evidence type="ECO:0008006" key="4">
    <source>
        <dbReference type="Google" id="ProtNLM"/>
    </source>
</evidence>
<reference evidence="3" key="1">
    <citation type="submission" date="2022-10" db="EMBL/GenBank/DDBJ databases">
        <title>Genome assembly of Pristionchus species.</title>
        <authorList>
            <person name="Yoshida K."/>
            <person name="Sommer R.J."/>
        </authorList>
    </citation>
    <scope>NUCLEOTIDE SEQUENCE [LARGE SCALE GENOMIC DNA]</scope>
    <source>
        <strain evidence="3">RS5460</strain>
    </source>
</reference>
<gene>
    <name evidence="2" type="ORF">PMAYCL1PPCAC_27723</name>
</gene>
<dbReference type="AlphaFoldDB" id="A0AAN5D686"/>
<accession>A0AAN5D686</accession>
<protein>
    <recommendedName>
        <fullName evidence="4">G protein-coupled receptor</fullName>
    </recommendedName>
</protein>
<dbReference type="EMBL" id="BTRK01000006">
    <property type="protein sequence ID" value="GMR57528.1"/>
    <property type="molecule type" value="Genomic_DNA"/>
</dbReference>
<keyword evidence="1" id="KW-1133">Transmembrane helix</keyword>
<feature type="transmembrane region" description="Helical" evidence="1">
    <location>
        <begin position="41"/>
        <end position="64"/>
    </location>
</feature>
<keyword evidence="1" id="KW-0812">Transmembrane</keyword>
<dbReference type="PANTHER" id="PTHR31552:SF8">
    <property type="entry name" value="SERPENTINE RECEPTOR CLASS GAMMA"/>
    <property type="match status" value="1"/>
</dbReference>